<comment type="caution">
    <text evidence="2">The sequence shown here is derived from an EMBL/GenBank/DDBJ whole genome shotgun (WGS) entry which is preliminary data.</text>
</comment>
<dbReference type="RefSeq" id="WP_154510810.1">
    <property type="nucleotide sequence ID" value="NZ_JAXELC010000040.1"/>
</dbReference>
<feature type="region of interest" description="Disordered" evidence="1">
    <location>
        <begin position="98"/>
        <end position="124"/>
    </location>
</feature>
<dbReference type="AlphaFoldDB" id="A0A6L5XLB9"/>
<evidence type="ECO:0000313" key="3">
    <source>
        <dbReference type="Proteomes" id="UP000477488"/>
    </source>
</evidence>
<dbReference type="SUPFAM" id="SSF88713">
    <property type="entry name" value="Glycoside hydrolase/deacetylase"/>
    <property type="match status" value="1"/>
</dbReference>
<evidence type="ECO:0000313" key="2">
    <source>
        <dbReference type="EMBL" id="MSS27905.1"/>
    </source>
</evidence>
<dbReference type="Proteomes" id="UP000477488">
    <property type="component" value="Unassembled WGS sequence"/>
</dbReference>
<protein>
    <recommendedName>
        <fullName evidence="4">Polysaccharide deacetylase</fullName>
    </recommendedName>
</protein>
<proteinExistence type="predicted"/>
<keyword evidence="3" id="KW-1185">Reference proteome</keyword>
<reference evidence="2 3" key="1">
    <citation type="submission" date="2019-09" db="EMBL/GenBank/DDBJ databases">
        <title>In-depth cultivation of the pig gut microbiome towards novel bacterial diversity and tailored functional studies.</title>
        <authorList>
            <person name="Wylensek D."/>
            <person name="Hitch T.C.A."/>
            <person name="Clavel T."/>
        </authorList>
    </citation>
    <scope>NUCLEOTIDE SEQUENCE [LARGE SCALE GENOMIC DNA]</scope>
    <source>
        <strain evidence="2 3">PG-178-WT-4</strain>
    </source>
</reference>
<accession>A0A6L5XLB9</accession>
<sequence length="340" mass="37567">MSTNAPETDARPGAPVLRVVVSLDVEEEGLFSGRYAASGCGVRNVTLLPRLAPLTRELGFPLTLFCAHTVFSSPEARPALAWMRDHCGAEIGAHLHHWSTPPLTDTSADGTGGADGPPTRTDRLPRELLRQRLRTLLDAGRDFQSAPLTSFRMGRWDLKDVVRPLLAEEGITLDSSVCPLRAFRDGPDHFLAPADPYWVEGAGRLLEAPITQIPLWRPLARLWRGLTGGRPGPLDSFHFWGALSANPVWHSPRVMRLASRLHAQRGGKVLSLFWHSSEMLPGASPNVPDQAAADALLQKIYDYLRWLRRNFNVRGITAARLRAEAPDLDFPQRPAGRGDW</sequence>
<dbReference type="GO" id="GO:0005975">
    <property type="term" value="P:carbohydrate metabolic process"/>
    <property type="evidence" value="ECO:0007669"/>
    <property type="project" value="InterPro"/>
</dbReference>
<gene>
    <name evidence="2" type="ORF">FYJ44_07585</name>
</gene>
<dbReference type="EMBL" id="VUMH01000006">
    <property type="protein sequence ID" value="MSS27905.1"/>
    <property type="molecule type" value="Genomic_DNA"/>
</dbReference>
<dbReference type="InterPro" id="IPR011330">
    <property type="entry name" value="Glyco_hydro/deAcase_b/a-brl"/>
</dbReference>
<dbReference type="Gene3D" id="3.20.20.370">
    <property type="entry name" value="Glycoside hydrolase/deacetylase"/>
    <property type="match status" value="1"/>
</dbReference>
<name>A0A6L5XLB9_9BACT</name>
<organism evidence="2 3">
    <name type="scientific">Desulfovibrio porci</name>
    <dbReference type="NCBI Taxonomy" id="2605782"/>
    <lineage>
        <taxon>Bacteria</taxon>
        <taxon>Pseudomonadati</taxon>
        <taxon>Thermodesulfobacteriota</taxon>
        <taxon>Desulfovibrionia</taxon>
        <taxon>Desulfovibrionales</taxon>
        <taxon>Desulfovibrionaceae</taxon>
        <taxon>Desulfovibrio</taxon>
    </lineage>
</organism>
<evidence type="ECO:0008006" key="4">
    <source>
        <dbReference type="Google" id="ProtNLM"/>
    </source>
</evidence>
<evidence type="ECO:0000256" key="1">
    <source>
        <dbReference type="SAM" id="MobiDB-lite"/>
    </source>
</evidence>